<dbReference type="SUPFAM" id="SSF54862">
    <property type="entry name" value="4Fe-4S ferredoxins"/>
    <property type="match status" value="1"/>
</dbReference>
<dbReference type="PANTHER" id="PTHR36923">
    <property type="entry name" value="FERREDOXIN"/>
    <property type="match status" value="1"/>
</dbReference>
<dbReference type="AlphaFoldDB" id="A0A1G9W103"/>
<accession>A0A1G9W103</accession>
<dbReference type="PRINTS" id="PR00352">
    <property type="entry name" value="3FE4SFRDOXIN"/>
</dbReference>
<reference evidence="8 9" key="1">
    <citation type="submission" date="2016-10" db="EMBL/GenBank/DDBJ databases">
        <authorList>
            <person name="de Groot N.N."/>
        </authorList>
    </citation>
    <scope>NUCLEOTIDE SEQUENCE [LARGE SCALE GENOMIC DNA]</scope>
    <source>
        <strain evidence="8 9">CGMCC 1.5012</strain>
    </source>
</reference>
<feature type="domain" description="4Fe-4S ferredoxin-type" evidence="7">
    <location>
        <begin position="1"/>
        <end position="29"/>
    </location>
</feature>
<dbReference type="InterPro" id="IPR017896">
    <property type="entry name" value="4Fe4S_Fe-S-bd"/>
</dbReference>
<evidence type="ECO:0000256" key="3">
    <source>
        <dbReference type="ARBA" id="ARBA00022982"/>
    </source>
</evidence>
<evidence type="ECO:0000256" key="2">
    <source>
        <dbReference type="ARBA" id="ARBA00022723"/>
    </source>
</evidence>
<dbReference type="PROSITE" id="PS51379">
    <property type="entry name" value="4FE4S_FER_2"/>
    <property type="match status" value="1"/>
</dbReference>
<dbReference type="GO" id="GO:0051536">
    <property type="term" value="F:iron-sulfur cluster binding"/>
    <property type="evidence" value="ECO:0007669"/>
    <property type="project" value="UniProtKB-KW"/>
</dbReference>
<evidence type="ECO:0000313" key="9">
    <source>
        <dbReference type="Proteomes" id="UP000199182"/>
    </source>
</evidence>
<dbReference type="Proteomes" id="UP000199182">
    <property type="component" value="Unassembled WGS sequence"/>
</dbReference>
<dbReference type="RefSeq" id="WP_092638135.1">
    <property type="nucleotide sequence ID" value="NZ_FNID01000005.1"/>
</dbReference>
<dbReference type="GO" id="GO:0009055">
    <property type="term" value="F:electron transfer activity"/>
    <property type="evidence" value="ECO:0007669"/>
    <property type="project" value="UniProtKB-UniRule"/>
</dbReference>
<proteinExistence type="predicted"/>
<gene>
    <name evidence="8" type="ORF">SAMN05192585_10515</name>
</gene>
<dbReference type="InterPro" id="IPR051269">
    <property type="entry name" value="Fe-S_cluster_ET"/>
</dbReference>
<keyword evidence="2 6" id="KW-0479">Metal-binding</keyword>
<evidence type="ECO:0000256" key="4">
    <source>
        <dbReference type="ARBA" id="ARBA00023004"/>
    </source>
</evidence>
<keyword evidence="4 6" id="KW-0408">Iron</keyword>
<dbReference type="GO" id="GO:0005506">
    <property type="term" value="F:iron ion binding"/>
    <property type="evidence" value="ECO:0007669"/>
    <property type="project" value="UniProtKB-UniRule"/>
</dbReference>
<dbReference type="EMBL" id="FNID01000005">
    <property type="protein sequence ID" value="SDM78212.1"/>
    <property type="molecule type" value="Genomic_DNA"/>
</dbReference>
<keyword evidence="5 6" id="KW-0411">Iron-sulfur</keyword>
<name>A0A1G9W103_9FIRM</name>
<sequence length="63" mass="6850">MKATLDRSGCISCGLCPETCPEVFRMAEDGIAEVYQEDVPKEAEERAVEAQEGCPVSVITVEE</sequence>
<dbReference type="InterPro" id="IPR001080">
    <property type="entry name" value="3Fe4S_ferredoxin"/>
</dbReference>
<keyword evidence="9" id="KW-1185">Reference proteome</keyword>
<evidence type="ECO:0000259" key="7">
    <source>
        <dbReference type="PROSITE" id="PS51379"/>
    </source>
</evidence>
<keyword evidence="1 6" id="KW-0813">Transport</keyword>
<dbReference type="Pfam" id="PF13370">
    <property type="entry name" value="Fer4_13"/>
    <property type="match status" value="1"/>
</dbReference>
<keyword evidence="3 6" id="KW-0249">Electron transport</keyword>
<comment type="function">
    <text evidence="6">Ferredoxins are iron-sulfur proteins that transfer electrons in a wide variety of metabolic reactions.</text>
</comment>
<evidence type="ECO:0000256" key="1">
    <source>
        <dbReference type="ARBA" id="ARBA00022448"/>
    </source>
</evidence>
<dbReference type="PANTHER" id="PTHR36923:SF3">
    <property type="entry name" value="FERREDOXIN"/>
    <property type="match status" value="1"/>
</dbReference>
<dbReference type="Gene3D" id="3.30.70.20">
    <property type="match status" value="1"/>
</dbReference>
<evidence type="ECO:0000256" key="6">
    <source>
        <dbReference type="RuleBase" id="RU368020"/>
    </source>
</evidence>
<dbReference type="STRING" id="258515.SAMN05192585_10515"/>
<organism evidence="8 9">
    <name type="scientific">Acetanaerobacterium elongatum</name>
    <dbReference type="NCBI Taxonomy" id="258515"/>
    <lineage>
        <taxon>Bacteria</taxon>
        <taxon>Bacillati</taxon>
        <taxon>Bacillota</taxon>
        <taxon>Clostridia</taxon>
        <taxon>Eubacteriales</taxon>
        <taxon>Oscillospiraceae</taxon>
        <taxon>Acetanaerobacterium</taxon>
    </lineage>
</organism>
<dbReference type="OrthoDB" id="9803319at2"/>
<evidence type="ECO:0000256" key="5">
    <source>
        <dbReference type="ARBA" id="ARBA00023014"/>
    </source>
</evidence>
<protein>
    <recommendedName>
        <fullName evidence="6">Ferredoxin</fullName>
    </recommendedName>
</protein>
<evidence type="ECO:0000313" key="8">
    <source>
        <dbReference type="EMBL" id="SDM78212.1"/>
    </source>
</evidence>